<dbReference type="OrthoDB" id="3720724at2"/>
<gene>
    <name evidence="3" type="ORF">AVJ23_16305</name>
</gene>
<dbReference type="Pfam" id="PF14300">
    <property type="entry name" value="DMP19"/>
    <property type="match status" value="1"/>
</dbReference>
<organism evidence="3 4">
    <name type="scientific">Pseudoponticoccus marisrubri</name>
    <dbReference type="NCBI Taxonomy" id="1685382"/>
    <lineage>
        <taxon>Bacteria</taxon>
        <taxon>Pseudomonadati</taxon>
        <taxon>Pseudomonadota</taxon>
        <taxon>Alphaproteobacteria</taxon>
        <taxon>Rhodobacterales</taxon>
        <taxon>Roseobacteraceae</taxon>
        <taxon>Pseudoponticoccus</taxon>
    </lineage>
</organism>
<feature type="compositionally biased region" description="Pro residues" evidence="1">
    <location>
        <begin position="1"/>
        <end position="18"/>
    </location>
</feature>
<feature type="domain" description="DNA mimic protein DMP19 C-terminal" evidence="2">
    <location>
        <begin position="67"/>
        <end position="177"/>
    </location>
</feature>
<name>A0A0W7WGL8_9RHOB</name>
<proteinExistence type="predicted"/>
<evidence type="ECO:0000256" key="1">
    <source>
        <dbReference type="SAM" id="MobiDB-lite"/>
    </source>
</evidence>
<dbReference type="AlphaFoldDB" id="A0A0W7WGL8"/>
<evidence type="ECO:0000313" key="3">
    <source>
        <dbReference type="EMBL" id="KUF09714.1"/>
    </source>
</evidence>
<sequence length="423" mass="46696">MTPRAPQVPPAPPIPPAPSREGRAYSRIVVPRSALDAWPQDPDPLVCAVVDYVNFLTKEGRYNRREICPAAMQAFHTDYYLAQVLNGGHAQFVGNTRALLKPTLADLLEGLEQMRAPNYLLLVRRMTKWVDDNPDKVEEQTGFEGGIDPVLQTLDSPFFKLDRATPLRRFIATWLAGHPALEPVPDARLRDTMQQIAEENPARDYRRQILEMARIDGMMTTPPYLPLSVAAGALRPLDPIVSIGNGSYREVEGDRRMTVFMRTVSGPCWAVPLDEGVAIYAGITHDNSHLPENPFDASLDDIRKFRPDEVGELRIFVRNETIQSAGRVARDLKAGAALHALLGRLPERPALDFVTIRSAGADAHGEEGLTATLILNGAQLALSAVISEHGAHLLSEPEHDRLAELSRAEIDAHAEAHALDRLL</sequence>
<dbReference type="EMBL" id="LPXO01000011">
    <property type="protein sequence ID" value="KUF09714.1"/>
    <property type="molecule type" value="Genomic_DNA"/>
</dbReference>
<dbReference type="STRING" id="1685382.AVJ23_16305"/>
<protein>
    <recommendedName>
        <fullName evidence="2">DNA mimic protein DMP19 C-terminal domain-containing protein</fullName>
    </recommendedName>
</protein>
<comment type="caution">
    <text evidence="3">The sequence shown here is derived from an EMBL/GenBank/DDBJ whole genome shotgun (WGS) entry which is preliminary data.</text>
</comment>
<dbReference type="Proteomes" id="UP000054396">
    <property type="component" value="Unassembled WGS sequence"/>
</dbReference>
<feature type="region of interest" description="Disordered" evidence="1">
    <location>
        <begin position="1"/>
        <end position="22"/>
    </location>
</feature>
<evidence type="ECO:0000313" key="4">
    <source>
        <dbReference type="Proteomes" id="UP000054396"/>
    </source>
</evidence>
<dbReference type="Gene3D" id="1.20.1420.60">
    <property type="match status" value="1"/>
</dbReference>
<reference evidence="3 4" key="1">
    <citation type="submission" date="2015-12" db="EMBL/GenBank/DDBJ databases">
        <authorList>
            <person name="Shamseldin A."/>
            <person name="Moawad H."/>
            <person name="Abd El-Rahim W.M."/>
            <person name="Sadowsky M.J."/>
        </authorList>
    </citation>
    <scope>NUCLEOTIDE SEQUENCE [LARGE SCALE GENOMIC DNA]</scope>
    <source>
        <strain evidence="3 4">SJ5A-1</strain>
    </source>
</reference>
<accession>A0A0W7WGL8</accession>
<keyword evidence="4" id="KW-1185">Reference proteome</keyword>
<evidence type="ECO:0000259" key="2">
    <source>
        <dbReference type="Pfam" id="PF14300"/>
    </source>
</evidence>
<dbReference type="InterPro" id="IPR025402">
    <property type="entry name" value="DMP19_C"/>
</dbReference>
<dbReference type="RefSeq" id="WP_058863278.1">
    <property type="nucleotide sequence ID" value="NZ_LPXO01000011.1"/>
</dbReference>